<evidence type="ECO:0000256" key="1">
    <source>
        <dbReference type="ARBA" id="ARBA00004496"/>
    </source>
</evidence>
<dbReference type="InterPro" id="IPR036388">
    <property type="entry name" value="WH-like_DNA-bd_sf"/>
</dbReference>
<proteinExistence type="inferred from homology"/>
<keyword evidence="14" id="KW-1185">Reference proteome</keyword>
<evidence type="ECO:0000256" key="6">
    <source>
        <dbReference type="ARBA" id="ARBA00022723"/>
    </source>
</evidence>
<gene>
    <name evidence="13" type="ORF">FYJ24_03575</name>
</gene>
<keyword evidence="8" id="KW-0805">Transcription regulation</keyword>
<feature type="binding site" evidence="11">
    <location>
        <position position="122"/>
    </location>
    <ligand>
        <name>Zn(2+)</name>
        <dbReference type="ChEBI" id="CHEBI:29105"/>
    </ligand>
</feature>
<comment type="caution">
    <text evidence="13">The sequence shown here is derived from an EMBL/GenBank/DDBJ whole genome shotgun (WGS) entry which is preliminary data.</text>
</comment>
<dbReference type="GO" id="GO:0000976">
    <property type="term" value="F:transcription cis-regulatory region binding"/>
    <property type="evidence" value="ECO:0007669"/>
    <property type="project" value="TreeGrafter"/>
</dbReference>
<dbReference type="Proteomes" id="UP000470875">
    <property type="component" value="Unassembled WGS sequence"/>
</dbReference>
<dbReference type="PANTHER" id="PTHR33202">
    <property type="entry name" value="ZINC UPTAKE REGULATION PROTEIN"/>
    <property type="match status" value="1"/>
</dbReference>
<dbReference type="GO" id="GO:1900376">
    <property type="term" value="P:regulation of secondary metabolite biosynthetic process"/>
    <property type="evidence" value="ECO:0007669"/>
    <property type="project" value="TreeGrafter"/>
</dbReference>
<evidence type="ECO:0000256" key="9">
    <source>
        <dbReference type="ARBA" id="ARBA00023125"/>
    </source>
</evidence>
<comment type="similarity">
    <text evidence="2">Belongs to the Fur family.</text>
</comment>
<dbReference type="GO" id="GO:0003700">
    <property type="term" value="F:DNA-binding transcription factor activity"/>
    <property type="evidence" value="ECO:0007669"/>
    <property type="project" value="InterPro"/>
</dbReference>
<keyword evidence="10" id="KW-0804">Transcription</keyword>
<accession>A0A6N7W3I1</accession>
<comment type="subcellular location">
    <subcellularLocation>
        <location evidence="1">Cytoplasm</location>
    </subcellularLocation>
</comment>
<dbReference type="InterPro" id="IPR036390">
    <property type="entry name" value="WH_DNA-bd_sf"/>
</dbReference>
<evidence type="ECO:0000256" key="7">
    <source>
        <dbReference type="ARBA" id="ARBA00022833"/>
    </source>
</evidence>
<evidence type="ECO:0000256" key="10">
    <source>
        <dbReference type="ARBA" id="ARBA00023163"/>
    </source>
</evidence>
<dbReference type="Gene3D" id="3.30.1490.190">
    <property type="match status" value="1"/>
</dbReference>
<feature type="binding site" evidence="12">
    <location>
        <position position="97"/>
    </location>
    <ligand>
        <name>Fe cation</name>
        <dbReference type="ChEBI" id="CHEBI:24875"/>
    </ligand>
</feature>
<dbReference type="InterPro" id="IPR002481">
    <property type="entry name" value="FUR"/>
</dbReference>
<dbReference type="RefSeq" id="WP_318656502.1">
    <property type="nucleotide sequence ID" value="NZ_VULO01000003.1"/>
</dbReference>
<organism evidence="13 14">
    <name type="scientific">Scrofimicrobium canadense</name>
    <dbReference type="NCBI Taxonomy" id="2652290"/>
    <lineage>
        <taxon>Bacteria</taxon>
        <taxon>Bacillati</taxon>
        <taxon>Actinomycetota</taxon>
        <taxon>Actinomycetes</taxon>
        <taxon>Actinomycetales</taxon>
        <taxon>Actinomycetaceae</taxon>
        <taxon>Scrofimicrobium</taxon>
    </lineage>
</organism>
<evidence type="ECO:0000256" key="5">
    <source>
        <dbReference type="ARBA" id="ARBA00022491"/>
    </source>
</evidence>
<keyword evidence="12" id="KW-0408">Iron</keyword>
<dbReference type="EMBL" id="VULO01000003">
    <property type="protein sequence ID" value="MSS83855.1"/>
    <property type="molecule type" value="Genomic_DNA"/>
</dbReference>
<feature type="binding site" evidence="11">
    <location>
        <position position="82"/>
    </location>
    <ligand>
        <name>Zn(2+)</name>
        <dbReference type="ChEBI" id="CHEBI:29105"/>
    </ligand>
</feature>
<reference evidence="13 14" key="1">
    <citation type="submission" date="2019-08" db="EMBL/GenBank/DDBJ databases">
        <title>In-depth cultivation of the pig gut microbiome towards novel bacterial diversity and tailored functional studies.</title>
        <authorList>
            <person name="Wylensek D."/>
            <person name="Hitch T.C.A."/>
            <person name="Clavel T."/>
        </authorList>
    </citation>
    <scope>NUCLEOTIDE SEQUENCE [LARGE SCALE GENOMIC DNA]</scope>
    <source>
        <strain evidence="13 14">WB03_NA08</strain>
    </source>
</reference>
<dbReference type="Gene3D" id="1.10.10.10">
    <property type="entry name" value="Winged helix-like DNA-binding domain superfamily/Winged helix DNA-binding domain"/>
    <property type="match status" value="1"/>
</dbReference>
<dbReference type="CDD" id="cd07153">
    <property type="entry name" value="Fur_like"/>
    <property type="match status" value="1"/>
</dbReference>
<evidence type="ECO:0000256" key="11">
    <source>
        <dbReference type="PIRSR" id="PIRSR602481-1"/>
    </source>
</evidence>
<dbReference type="InterPro" id="IPR043135">
    <property type="entry name" value="Fur_C"/>
</dbReference>
<evidence type="ECO:0000313" key="13">
    <source>
        <dbReference type="EMBL" id="MSS83855.1"/>
    </source>
</evidence>
<evidence type="ECO:0000256" key="8">
    <source>
        <dbReference type="ARBA" id="ARBA00023015"/>
    </source>
</evidence>
<feature type="binding site" evidence="11">
    <location>
        <position position="125"/>
    </location>
    <ligand>
        <name>Zn(2+)</name>
        <dbReference type="ChEBI" id="CHEBI:29105"/>
    </ligand>
</feature>
<keyword evidence="6 11" id="KW-0479">Metal-binding</keyword>
<keyword evidence="5" id="KW-0678">Repressor</keyword>
<keyword evidence="4" id="KW-0963">Cytoplasm</keyword>
<sequence>MKRMTRQRSAVLAEIARHDGFRSAQQVHEDLGAAGEKVGLATVYRNLNALAESGQLDTLRAPDGEVLYRSCTQDSHHHHLVCRSCGKVTEIEPLEVEAWVARVATEHHFADLQHSIEISGICAQCQE</sequence>
<protein>
    <submittedName>
        <fullName evidence="13">Transcriptional repressor</fullName>
    </submittedName>
</protein>
<dbReference type="SUPFAM" id="SSF46785">
    <property type="entry name" value="Winged helix' DNA-binding domain"/>
    <property type="match status" value="1"/>
</dbReference>
<dbReference type="PANTHER" id="PTHR33202:SF2">
    <property type="entry name" value="FERRIC UPTAKE REGULATION PROTEIN"/>
    <property type="match status" value="1"/>
</dbReference>
<dbReference type="GO" id="GO:0045892">
    <property type="term" value="P:negative regulation of DNA-templated transcription"/>
    <property type="evidence" value="ECO:0007669"/>
    <property type="project" value="TreeGrafter"/>
</dbReference>
<comment type="subunit">
    <text evidence="3">Homodimer.</text>
</comment>
<comment type="cofactor">
    <cofactor evidence="12">
        <name>Mn(2+)</name>
        <dbReference type="ChEBI" id="CHEBI:29035"/>
    </cofactor>
    <cofactor evidence="12">
        <name>Fe(2+)</name>
        <dbReference type="ChEBI" id="CHEBI:29033"/>
    </cofactor>
    <text evidence="12">Binds 1 Mn(2+) or Fe(2+) ion per subunit.</text>
</comment>
<feature type="binding site" evidence="12">
    <location>
        <position position="114"/>
    </location>
    <ligand>
        <name>Fe cation</name>
        <dbReference type="ChEBI" id="CHEBI:24875"/>
    </ligand>
</feature>
<evidence type="ECO:0000313" key="14">
    <source>
        <dbReference type="Proteomes" id="UP000470875"/>
    </source>
</evidence>
<evidence type="ECO:0000256" key="12">
    <source>
        <dbReference type="PIRSR" id="PIRSR602481-2"/>
    </source>
</evidence>
<dbReference type="GO" id="GO:0008270">
    <property type="term" value="F:zinc ion binding"/>
    <property type="evidence" value="ECO:0007669"/>
    <property type="project" value="TreeGrafter"/>
</dbReference>
<dbReference type="AlphaFoldDB" id="A0A6N7W3I1"/>
<feature type="binding site" evidence="11">
    <location>
        <position position="85"/>
    </location>
    <ligand>
        <name>Zn(2+)</name>
        <dbReference type="ChEBI" id="CHEBI:29105"/>
    </ligand>
</feature>
<feature type="binding site" evidence="12">
    <location>
        <position position="76"/>
    </location>
    <ligand>
        <name>Fe cation</name>
        <dbReference type="ChEBI" id="CHEBI:24875"/>
    </ligand>
</feature>
<dbReference type="Pfam" id="PF01475">
    <property type="entry name" value="FUR"/>
    <property type="match status" value="1"/>
</dbReference>
<keyword evidence="7 11" id="KW-0862">Zinc</keyword>
<dbReference type="GO" id="GO:0005829">
    <property type="term" value="C:cytosol"/>
    <property type="evidence" value="ECO:0007669"/>
    <property type="project" value="TreeGrafter"/>
</dbReference>
<evidence type="ECO:0000256" key="2">
    <source>
        <dbReference type="ARBA" id="ARBA00007957"/>
    </source>
</evidence>
<comment type="cofactor">
    <cofactor evidence="11">
        <name>Zn(2+)</name>
        <dbReference type="ChEBI" id="CHEBI:29105"/>
    </cofactor>
    <text evidence="11">Binds 1 zinc ion per subunit.</text>
</comment>
<evidence type="ECO:0000256" key="3">
    <source>
        <dbReference type="ARBA" id="ARBA00011738"/>
    </source>
</evidence>
<name>A0A6N7W3I1_9ACTO</name>
<keyword evidence="9" id="KW-0238">DNA-binding</keyword>
<evidence type="ECO:0000256" key="4">
    <source>
        <dbReference type="ARBA" id="ARBA00022490"/>
    </source>
</evidence>